<organism evidence="4 5">
    <name type="scientific">Gryllotalpicola koreensis</name>
    <dbReference type="NCBI Taxonomy" id="993086"/>
    <lineage>
        <taxon>Bacteria</taxon>
        <taxon>Bacillati</taxon>
        <taxon>Actinomycetota</taxon>
        <taxon>Actinomycetes</taxon>
        <taxon>Micrococcales</taxon>
        <taxon>Microbacteriaceae</taxon>
        <taxon>Gryllotalpicola</taxon>
    </lineage>
</organism>
<feature type="transmembrane region" description="Helical" evidence="2">
    <location>
        <begin position="237"/>
        <end position="259"/>
    </location>
</feature>
<name>A0ABP8A8Z9_9MICO</name>
<dbReference type="Pfam" id="PF01381">
    <property type="entry name" value="HTH_3"/>
    <property type="match status" value="1"/>
</dbReference>
<feature type="transmembrane region" description="Helical" evidence="2">
    <location>
        <begin position="174"/>
        <end position="197"/>
    </location>
</feature>
<feature type="transmembrane region" description="Helical" evidence="2">
    <location>
        <begin position="266"/>
        <end position="285"/>
    </location>
</feature>
<dbReference type="SUPFAM" id="SSF47413">
    <property type="entry name" value="lambda repressor-like DNA-binding domains"/>
    <property type="match status" value="1"/>
</dbReference>
<accession>A0ABP8A8Z9</accession>
<dbReference type="Gene3D" id="1.10.260.40">
    <property type="entry name" value="lambda repressor-like DNA-binding domains"/>
    <property type="match status" value="1"/>
</dbReference>
<dbReference type="RefSeq" id="WP_344756547.1">
    <property type="nucleotide sequence ID" value="NZ_BAABBW010000005.1"/>
</dbReference>
<keyword evidence="5" id="KW-1185">Reference proteome</keyword>
<feature type="transmembrane region" description="Helical" evidence="2">
    <location>
        <begin position="147"/>
        <end position="168"/>
    </location>
</feature>
<proteinExistence type="predicted"/>
<evidence type="ECO:0000256" key="2">
    <source>
        <dbReference type="SAM" id="Phobius"/>
    </source>
</evidence>
<feature type="transmembrane region" description="Helical" evidence="2">
    <location>
        <begin position="90"/>
        <end position="114"/>
    </location>
</feature>
<comment type="caution">
    <text evidence="4">The sequence shown here is derived from an EMBL/GenBank/DDBJ whole genome shotgun (WGS) entry which is preliminary data.</text>
</comment>
<dbReference type="PROSITE" id="PS50943">
    <property type="entry name" value="HTH_CROC1"/>
    <property type="match status" value="1"/>
</dbReference>
<protein>
    <recommendedName>
        <fullName evidence="3">HTH cro/C1-type domain-containing protein</fullName>
    </recommendedName>
</protein>
<evidence type="ECO:0000259" key="3">
    <source>
        <dbReference type="PROSITE" id="PS50943"/>
    </source>
</evidence>
<feature type="domain" description="HTH cro/C1-type" evidence="3">
    <location>
        <begin position="12"/>
        <end position="66"/>
    </location>
</feature>
<feature type="transmembrane region" description="Helical" evidence="2">
    <location>
        <begin position="209"/>
        <end position="231"/>
    </location>
</feature>
<dbReference type="CDD" id="cd00093">
    <property type="entry name" value="HTH_XRE"/>
    <property type="match status" value="1"/>
</dbReference>
<dbReference type="EMBL" id="BAABBW010000005">
    <property type="protein sequence ID" value="GAA4180093.1"/>
    <property type="molecule type" value="Genomic_DNA"/>
</dbReference>
<reference evidence="5" key="1">
    <citation type="journal article" date="2019" name="Int. J. Syst. Evol. Microbiol.">
        <title>The Global Catalogue of Microorganisms (GCM) 10K type strain sequencing project: providing services to taxonomists for standard genome sequencing and annotation.</title>
        <authorList>
            <consortium name="The Broad Institute Genomics Platform"/>
            <consortium name="The Broad Institute Genome Sequencing Center for Infectious Disease"/>
            <person name="Wu L."/>
            <person name="Ma J."/>
        </authorList>
    </citation>
    <scope>NUCLEOTIDE SEQUENCE [LARGE SCALE GENOMIC DNA]</scope>
    <source>
        <strain evidence="5">JCM 17591</strain>
    </source>
</reference>
<evidence type="ECO:0000313" key="5">
    <source>
        <dbReference type="Proteomes" id="UP001501079"/>
    </source>
</evidence>
<dbReference type="InterPro" id="IPR010982">
    <property type="entry name" value="Lambda_DNA-bd_dom_sf"/>
</dbReference>
<keyword evidence="1" id="KW-0238">DNA-binding</keyword>
<dbReference type="PANTHER" id="PTHR46558">
    <property type="entry name" value="TRACRIPTIONAL REGULATORY PROTEIN-RELATED-RELATED"/>
    <property type="match status" value="1"/>
</dbReference>
<gene>
    <name evidence="4" type="ORF">GCM10022287_33470</name>
</gene>
<keyword evidence="2" id="KW-0472">Membrane</keyword>
<feature type="transmembrane region" description="Helical" evidence="2">
    <location>
        <begin position="120"/>
        <end position="140"/>
    </location>
</feature>
<evidence type="ECO:0000256" key="1">
    <source>
        <dbReference type="ARBA" id="ARBA00023125"/>
    </source>
</evidence>
<dbReference type="Proteomes" id="UP001501079">
    <property type="component" value="Unassembled WGS sequence"/>
</dbReference>
<sequence>MTPSKKAFGQFVIAKRQAAGLTQRELAERLYITESAVSKWERGLSYPDITLVGPLAEALRVSEGELINASDDHASQRVEREARVYRRWRAAVLWSTSIGYAAALVTCFIVNLSVAHTLSWYWVVLAAIALAFSLTTLPLLPGERNPWIAPAAAFLSLFALLAIIRLLYSDDGAWLAVAISSVLFATILILGPIWLAARPLPETAARHRTVIALGADTVALVLLLFVIRAATGQPEHLITQALPIVVVSAALPWLIALVIRYLPVAALYRAAIVVAAGGVYTFAVLQPAIDRLAGGQQQARPVDLGRWDGDHISGNVNALTVVACLLVAGILAVTAALRSSQRARELR</sequence>
<dbReference type="SMART" id="SM00530">
    <property type="entry name" value="HTH_XRE"/>
    <property type="match status" value="1"/>
</dbReference>
<dbReference type="PANTHER" id="PTHR46558:SF11">
    <property type="entry name" value="HTH-TYPE TRANSCRIPTIONAL REGULATOR XRE"/>
    <property type="match status" value="1"/>
</dbReference>
<evidence type="ECO:0000313" key="4">
    <source>
        <dbReference type="EMBL" id="GAA4180093.1"/>
    </source>
</evidence>
<dbReference type="InterPro" id="IPR001387">
    <property type="entry name" value="Cro/C1-type_HTH"/>
</dbReference>
<keyword evidence="2" id="KW-0812">Transmembrane</keyword>
<keyword evidence="2" id="KW-1133">Transmembrane helix</keyword>
<feature type="transmembrane region" description="Helical" evidence="2">
    <location>
        <begin position="316"/>
        <end position="337"/>
    </location>
</feature>